<dbReference type="Proteomes" id="UP001271007">
    <property type="component" value="Unassembled WGS sequence"/>
</dbReference>
<evidence type="ECO:0000313" key="2">
    <source>
        <dbReference type="EMBL" id="KAK3052710.1"/>
    </source>
</evidence>
<dbReference type="InterPro" id="IPR032675">
    <property type="entry name" value="LRR_dom_sf"/>
</dbReference>
<feature type="compositionally biased region" description="Low complexity" evidence="1">
    <location>
        <begin position="559"/>
        <end position="572"/>
    </location>
</feature>
<dbReference type="AlphaFoldDB" id="A0AAJ0DLL2"/>
<dbReference type="SUPFAM" id="SSF52047">
    <property type="entry name" value="RNI-like"/>
    <property type="match status" value="1"/>
</dbReference>
<reference evidence="2" key="1">
    <citation type="submission" date="2023-04" db="EMBL/GenBank/DDBJ databases">
        <title>Black Yeasts Isolated from many extreme environments.</title>
        <authorList>
            <person name="Coleine C."/>
            <person name="Stajich J.E."/>
            <person name="Selbmann L."/>
        </authorList>
    </citation>
    <scope>NUCLEOTIDE SEQUENCE</scope>
    <source>
        <strain evidence="2">CCFEE 5312</strain>
    </source>
</reference>
<sequence length="834" mass="92517">MEAAPPSYEKATIVDPWDVVARYIPSSDLCSAALVCSKWHSTFAPHLWGNPASHFGIENDRVYVALTRFKRTLQTARLLVRAMTHTLHLPPAHAELYNGPHADWLRDILERLPNLQSLIVRGLPFFDHSALWALKYNPPKPEENEDTPTGLFELPASSGRTFQRPVDFVPSFGLRLLDASRCPNVTPNSLAQALGRFEGLLYLDLSYTSPARDPLVLRTLRRSVGLQVLKVRGIGLTDDALSVVSAAIGRKVRSLDLRDNYISDRGIRRLLDDCFIVAAANNDHSLSRQRSSSLLPYIGAEMLDIYQGEDFESFIRNAFTGRFIGRLAIEDAPEGGITHLYITGNEVTVEGISGLVRSARLHVLDVDCVRSGMVRHLSTTSKDTTDQSLEMPGVEKLTPVMCQHATDSMTFLRIDHSLITKDAPSYSPDEIVQGRAELFDTALPDLPRYAAELDATSVHPEVFEMPAVQTPTYELPGDPMRLVVSPAINDPQHTDERGTSPACGPRRGSAFAPEVFDSLAADADRLALLSPVSAMGEGTLLSGDSLRSPLSPMEPPWMSSSDSWLTSSRPRSYSSVGDERKARLSAHKSNKRNLHPAMLPRVRTLVLTDVPPLSPSKELSDRLICFIRQCAEEAWLAKSQADLDYALPPGRRGHATAIKQSAEKIFALQRLVVELAPHNGTRRSSKASPWSHNSTKSMTEDRDSEALWSAAETDFSFFGDEDYSFPSLESGRFAHAQRTNEKEVSFGRENQIPMSKGLRHVSAPPTFDTVALLSAFRQERKLAHHRSIAAGASDQHTEGYWEGLVQVVRPGSGLRQDEQEDYYGNRFENGYLYR</sequence>
<evidence type="ECO:0000256" key="1">
    <source>
        <dbReference type="SAM" id="MobiDB-lite"/>
    </source>
</evidence>
<organism evidence="2 3">
    <name type="scientific">Extremus antarcticus</name>
    <dbReference type="NCBI Taxonomy" id="702011"/>
    <lineage>
        <taxon>Eukaryota</taxon>
        <taxon>Fungi</taxon>
        <taxon>Dikarya</taxon>
        <taxon>Ascomycota</taxon>
        <taxon>Pezizomycotina</taxon>
        <taxon>Dothideomycetes</taxon>
        <taxon>Dothideomycetidae</taxon>
        <taxon>Mycosphaerellales</taxon>
        <taxon>Extremaceae</taxon>
        <taxon>Extremus</taxon>
    </lineage>
</organism>
<dbReference type="Gene3D" id="3.80.10.10">
    <property type="entry name" value="Ribonuclease Inhibitor"/>
    <property type="match status" value="1"/>
</dbReference>
<feature type="compositionally biased region" description="Polar residues" evidence="1">
    <location>
        <begin position="686"/>
        <end position="697"/>
    </location>
</feature>
<gene>
    <name evidence="2" type="ORF">LTR09_006193</name>
</gene>
<feature type="region of interest" description="Disordered" evidence="1">
    <location>
        <begin position="679"/>
        <end position="703"/>
    </location>
</feature>
<comment type="caution">
    <text evidence="2">The sequence shown here is derived from an EMBL/GenBank/DDBJ whole genome shotgun (WGS) entry which is preliminary data.</text>
</comment>
<dbReference type="EMBL" id="JAWDJX010000019">
    <property type="protein sequence ID" value="KAK3052710.1"/>
    <property type="molecule type" value="Genomic_DNA"/>
</dbReference>
<feature type="region of interest" description="Disordered" evidence="1">
    <location>
        <begin position="489"/>
        <end position="508"/>
    </location>
</feature>
<evidence type="ECO:0008006" key="4">
    <source>
        <dbReference type="Google" id="ProtNLM"/>
    </source>
</evidence>
<protein>
    <recommendedName>
        <fullName evidence="4">F-box domain-containing protein</fullName>
    </recommendedName>
</protein>
<proteinExistence type="predicted"/>
<keyword evidence="3" id="KW-1185">Reference proteome</keyword>
<evidence type="ECO:0000313" key="3">
    <source>
        <dbReference type="Proteomes" id="UP001271007"/>
    </source>
</evidence>
<name>A0AAJ0DLL2_9PEZI</name>
<feature type="region of interest" description="Disordered" evidence="1">
    <location>
        <begin position="545"/>
        <end position="579"/>
    </location>
</feature>
<accession>A0AAJ0DLL2</accession>